<keyword evidence="2" id="KW-0229">DNA integration</keyword>
<proteinExistence type="inferred from homology"/>
<dbReference type="PANTHER" id="PTHR30349">
    <property type="entry name" value="PHAGE INTEGRASE-RELATED"/>
    <property type="match status" value="1"/>
</dbReference>
<evidence type="ECO:0000256" key="3">
    <source>
        <dbReference type="ARBA" id="ARBA00023125"/>
    </source>
</evidence>
<dbReference type="Proteomes" id="UP000215861">
    <property type="component" value="Unassembled WGS sequence"/>
</dbReference>
<dbReference type="GO" id="GO:0015074">
    <property type="term" value="P:DNA integration"/>
    <property type="evidence" value="ECO:0007669"/>
    <property type="project" value="UniProtKB-KW"/>
</dbReference>
<dbReference type="PANTHER" id="PTHR30349:SF41">
    <property type="entry name" value="INTEGRASE_RECOMBINASE PROTEIN MJ0367-RELATED"/>
    <property type="match status" value="1"/>
</dbReference>
<dbReference type="InterPro" id="IPR011010">
    <property type="entry name" value="DNA_brk_join_enz"/>
</dbReference>
<evidence type="ECO:0008006" key="7">
    <source>
        <dbReference type="Google" id="ProtNLM"/>
    </source>
</evidence>
<reference evidence="5 6" key="1">
    <citation type="submission" date="2017-08" db="EMBL/GenBank/DDBJ databases">
        <title>Genomic and metabolic characterisation of spoilage-associated Pseudomonas species.</title>
        <authorList>
            <person name="Stanborough T."/>
            <person name="Fegan N."/>
            <person name="Powell S.M."/>
            <person name="Singh T."/>
            <person name="Tamplin M.L."/>
            <person name="Chandry P.S."/>
        </authorList>
    </citation>
    <scope>NUCLEOTIDE SEQUENCE [LARGE SCALE GENOMIC DNA]</scope>
    <source>
        <strain evidence="5 6">F1801</strain>
    </source>
</reference>
<comment type="caution">
    <text evidence="5">The sequence shown here is derived from an EMBL/GenBank/DDBJ whole genome shotgun (WGS) entry which is preliminary data.</text>
</comment>
<dbReference type="InterPro" id="IPR013762">
    <property type="entry name" value="Integrase-like_cat_sf"/>
</dbReference>
<dbReference type="EMBL" id="NQKQ01000034">
    <property type="protein sequence ID" value="PAA05391.1"/>
    <property type="molecule type" value="Genomic_DNA"/>
</dbReference>
<evidence type="ECO:0000313" key="5">
    <source>
        <dbReference type="EMBL" id="PAA05391.1"/>
    </source>
</evidence>
<gene>
    <name evidence="5" type="ORF">CJU81_21780</name>
</gene>
<keyword evidence="3" id="KW-0238">DNA-binding</keyword>
<dbReference type="GO" id="GO:0003677">
    <property type="term" value="F:DNA binding"/>
    <property type="evidence" value="ECO:0007669"/>
    <property type="project" value="UniProtKB-KW"/>
</dbReference>
<name>A0A266ZZC3_PSEFR</name>
<dbReference type="GO" id="GO:0006310">
    <property type="term" value="P:DNA recombination"/>
    <property type="evidence" value="ECO:0007669"/>
    <property type="project" value="UniProtKB-KW"/>
</dbReference>
<keyword evidence="4" id="KW-0233">DNA recombination</keyword>
<comment type="similarity">
    <text evidence="1">Belongs to the 'phage' integrase family.</text>
</comment>
<evidence type="ECO:0000256" key="1">
    <source>
        <dbReference type="ARBA" id="ARBA00008857"/>
    </source>
</evidence>
<evidence type="ECO:0000256" key="2">
    <source>
        <dbReference type="ARBA" id="ARBA00022908"/>
    </source>
</evidence>
<evidence type="ECO:0000256" key="4">
    <source>
        <dbReference type="ARBA" id="ARBA00023172"/>
    </source>
</evidence>
<protein>
    <recommendedName>
        <fullName evidence="7">Tyr recombinase domain-containing protein</fullName>
    </recommendedName>
</protein>
<dbReference type="Gene3D" id="1.10.443.10">
    <property type="entry name" value="Intergrase catalytic core"/>
    <property type="match status" value="1"/>
</dbReference>
<evidence type="ECO:0000313" key="6">
    <source>
        <dbReference type="Proteomes" id="UP000215861"/>
    </source>
</evidence>
<dbReference type="SUPFAM" id="SSF56349">
    <property type="entry name" value="DNA breaking-rejoining enzymes"/>
    <property type="match status" value="1"/>
</dbReference>
<sequence length="438" mass="50857">MLNIKIRRMTYVSSILSTEVTHYVLVAHVKSKIILVSMVNYYLHSVTRSSEQTSKRYATVIAAFYRFLSTQNKFRSTDPGNYHTTVSNIDIKKWQIARKIKRVSTNSLKPHSATILEDATIVYTYFAWLIKHDFSTLVNVSYKNWIANFKSESLLNYVKKRAKVVLDVDPIRVLDRQSRQKRHKSLITDDEIKLLITSYPDTVYATLFCFELATALRPMELCEFPYVGKGPNRHIMPYDSMAKEQKKFEYTLVGKGSKPRTIHIPAYALSDIYKNYTEKEYPARKRKFKEKYGRPCSPDVLFLTKAGVPVTEKMISDATTYAVELAHKQDQSFRTTNNFYQARHWWPTMMMIQHRGKDLLNPISDVLDAAFAQVLVNQMGHGDIRTTYKHYLDFARVLVITQQGRLNDIITEEFNIHRQIEEFGKMSIQPPDGVDDEA</sequence>
<organism evidence="5 6">
    <name type="scientific">Pseudomonas fragi</name>
    <dbReference type="NCBI Taxonomy" id="296"/>
    <lineage>
        <taxon>Bacteria</taxon>
        <taxon>Pseudomonadati</taxon>
        <taxon>Pseudomonadota</taxon>
        <taxon>Gammaproteobacteria</taxon>
        <taxon>Pseudomonadales</taxon>
        <taxon>Pseudomonadaceae</taxon>
        <taxon>Pseudomonas</taxon>
    </lineage>
</organism>
<accession>A0A266ZZC3</accession>
<dbReference type="InterPro" id="IPR050090">
    <property type="entry name" value="Tyrosine_recombinase_XerCD"/>
</dbReference>
<dbReference type="AlphaFoldDB" id="A0A266ZZC3"/>